<reference evidence="1" key="1">
    <citation type="submission" date="2022-12" db="EMBL/GenBank/DDBJ databases">
        <title>2953647.</title>
        <authorList>
            <person name="Hergert J."/>
            <person name="Casey R."/>
            <person name="Wagner J."/>
            <person name="Young E.L."/>
            <person name="Oakeson K.F."/>
        </authorList>
    </citation>
    <scope>NUCLEOTIDE SEQUENCE</scope>
    <source>
        <strain evidence="1">2953647</strain>
        <plasmid evidence="1">unnamed5</plasmid>
    </source>
</reference>
<keyword evidence="2" id="KW-1185">Reference proteome</keyword>
<dbReference type="EMBL" id="CP114569">
    <property type="protein sequence ID" value="WAZ60694.1"/>
    <property type="molecule type" value="Genomic_DNA"/>
</dbReference>
<name>A0ABY7LAC6_CITFR</name>
<keyword evidence="1" id="KW-0614">Plasmid</keyword>
<evidence type="ECO:0000313" key="2">
    <source>
        <dbReference type="Proteomes" id="UP001164536"/>
    </source>
</evidence>
<dbReference type="Proteomes" id="UP001164536">
    <property type="component" value="Plasmid unnamed5"/>
</dbReference>
<protein>
    <submittedName>
        <fullName evidence="1">Uncharacterized protein</fullName>
    </submittedName>
</protein>
<accession>A0ABY7LAC6</accession>
<geneLocation type="plasmid" evidence="1 2">
    <name>unnamed5</name>
</geneLocation>
<proteinExistence type="predicted"/>
<organism evidence="1 2">
    <name type="scientific">Citrobacter freundii</name>
    <dbReference type="NCBI Taxonomy" id="546"/>
    <lineage>
        <taxon>Bacteria</taxon>
        <taxon>Pseudomonadati</taxon>
        <taxon>Pseudomonadota</taxon>
        <taxon>Gammaproteobacteria</taxon>
        <taxon>Enterobacterales</taxon>
        <taxon>Enterobacteriaceae</taxon>
        <taxon>Citrobacter</taxon>
        <taxon>Citrobacter freundii complex</taxon>
    </lineage>
</organism>
<gene>
    <name evidence="1" type="ORF">O4000_29200</name>
</gene>
<sequence length="133" mass="15120">MAYEIFFSYESGATSHNYQTDSRRLIDARLHELLTEEEETRQLADRIILKRAGKIILDMPTSANNKEIIKAVCYPRVGAPRKIDTPVSKTFYLPKKAVDFLEERGKGSASKGLKQILIETGGEEMSQVFRPKK</sequence>
<evidence type="ECO:0000313" key="1">
    <source>
        <dbReference type="EMBL" id="WAZ60694.1"/>
    </source>
</evidence>
<dbReference type="RefSeq" id="WP_071444845.1">
    <property type="nucleotide sequence ID" value="NZ_CP114569.1"/>
</dbReference>